<evidence type="ECO:0000256" key="1">
    <source>
        <dbReference type="SAM" id="MobiDB-lite"/>
    </source>
</evidence>
<comment type="caution">
    <text evidence="4">The sequence shown here is derived from an EMBL/GenBank/DDBJ whole genome shotgun (WGS) entry which is preliminary data.</text>
</comment>
<proteinExistence type="predicted"/>
<keyword evidence="5" id="KW-1185">Reference proteome</keyword>
<dbReference type="SUPFAM" id="SSF52540">
    <property type="entry name" value="P-loop containing nucleoside triphosphate hydrolases"/>
    <property type="match status" value="1"/>
</dbReference>
<dbReference type="InterPro" id="IPR027417">
    <property type="entry name" value="P-loop_NTPase"/>
</dbReference>
<dbReference type="RefSeq" id="WP_155696998.1">
    <property type="nucleotide sequence ID" value="NZ_WOCD01000005.1"/>
</dbReference>
<feature type="region of interest" description="Disordered" evidence="1">
    <location>
        <begin position="130"/>
        <end position="161"/>
    </location>
</feature>
<feature type="compositionally biased region" description="Basic and acidic residues" evidence="1">
    <location>
        <begin position="139"/>
        <end position="149"/>
    </location>
</feature>
<dbReference type="PROSITE" id="PS51192">
    <property type="entry name" value="HELICASE_ATP_BIND_1"/>
    <property type="match status" value="1"/>
</dbReference>
<dbReference type="InterPro" id="IPR050742">
    <property type="entry name" value="Helicase_Restrict-Modif_Enz"/>
</dbReference>
<dbReference type="SMART" id="SM00490">
    <property type="entry name" value="HELICc"/>
    <property type="match status" value="1"/>
</dbReference>
<dbReference type="SUPFAM" id="SSF57829">
    <property type="entry name" value="Zn-binding ribosomal proteins"/>
    <property type="match status" value="1"/>
</dbReference>
<dbReference type="InterPro" id="IPR006935">
    <property type="entry name" value="Helicase/UvrB_N"/>
</dbReference>
<dbReference type="SMART" id="SM00487">
    <property type="entry name" value="DEXDc"/>
    <property type="match status" value="1"/>
</dbReference>
<dbReference type="Proteomes" id="UP000439994">
    <property type="component" value="Unassembled WGS sequence"/>
</dbReference>
<protein>
    <submittedName>
        <fullName evidence="4">DEAD/DEAH box helicase</fullName>
    </submittedName>
</protein>
<gene>
    <name evidence="4" type="ORF">GNP35_14630</name>
</gene>
<dbReference type="InterPro" id="IPR001650">
    <property type="entry name" value="Helicase_C-like"/>
</dbReference>
<keyword evidence="4" id="KW-0347">Helicase</keyword>
<dbReference type="GO" id="GO:0003677">
    <property type="term" value="F:DNA binding"/>
    <property type="evidence" value="ECO:0007669"/>
    <property type="project" value="InterPro"/>
</dbReference>
<dbReference type="GO" id="GO:0004386">
    <property type="term" value="F:helicase activity"/>
    <property type="evidence" value="ECO:0007669"/>
    <property type="project" value="UniProtKB-KW"/>
</dbReference>
<keyword evidence="4" id="KW-0547">Nucleotide-binding</keyword>
<dbReference type="GO" id="GO:0005829">
    <property type="term" value="C:cytosol"/>
    <property type="evidence" value="ECO:0007669"/>
    <property type="project" value="TreeGrafter"/>
</dbReference>
<dbReference type="InterPro" id="IPR011332">
    <property type="entry name" value="Ribosomal_zn-bd"/>
</dbReference>
<dbReference type="EMBL" id="WOCD01000005">
    <property type="protein sequence ID" value="MUH73613.1"/>
    <property type="molecule type" value="Genomic_DNA"/>
</dbReference>
<dbReference type="PROSITE" id="PS51194">
    <property type="entry name" value="HELICASE_CTER"/>
    <property type="match status" value="1"/>
</dbReference>
<evidence type="ECO:0000313" key="4">
    <source>
        <dbReference type="EMBL" id="MUH73613.1"/>
    </source>
</evidence>
<dbReference type="PANTHER" id="PTHR47396:SF1">
    <property type="entry name" value="ATP-DEPENDENT HELICASE IRC3-RELATED"/>
    <property type="match status" value="1"/>
</dbReference>
<dbReference type="GO" id="GO:0005524">
    <property type="term" value="F:ATP binding"/>
    <property type="evidence" value="ECO:0007669"/>
    <property type="project" value="InterPro"/>
</dbReference>
<evidence type="ECO:0000259" key="2">
    <source>
        <dbReference type="PROSITE" id="PS51192"/>
    </source>
</evidence>
<dbReference type="OrthoDB" id="9802848at2"/>
<dbReference type="Pfam" id="PF04851">
    <property type="entry name" value="ResIII"/>
    <property type="match status" value="1"/>
</dbReference>
<dbReference type="GO" id="GO:0016787">
    <property type="term" value="F:hydrolase activity"/>
    <property type="evidence" value="ECO:0007669"/>
    <property type="project" value="InterPro"/>
</dbReference>
<evidence type="ECO:0000259" key="3">
    <source>
        <dbReference type="PROSITE" id="PS51194"/>
    </source>
</evidence>
<dbReference type="AlphaFoldDB" id="A0A6N8FAX5"/>
<name>A0A6N8FAX5_9GAMM</name>
<organism evidence="4 5">
    <name type="scientific">Psychrosphaera haliotis</name>
    <dbReference type="NCBI Taxonomy" id="555083"/>
    <lineage>
        <taxon>Bacteria</taxon>
        <taxon>Pseudomonadati</taxon>
        <taxon>Pseudomonadota</taxon>
        <taxon>Gammaproteobacteria</taxon>
        <taxon>Alteromonadales</taxon>
        <taxon>Pseudoalteromonadaceae</taxon>
        <taxon>Psychrosphaera</taxon>
    </lineage>
</organism>
<dbReference type="PANTHER" id="PTHR47396">
    <property type="entry name" value="TYPE I RESTRICTION ENZYME ECOKI R PROTEIN"/>
    <property type="match status" value="1"/>
</dbReference>
<dbReference type="InterPro" id="IPR014001">
    <property type="entry name" value="Helicase_ATP-bd"/>
</dbReference>
<feature type="domain" description="Helicase C-terminal" evidence="3">
    <location>
        <begin position="281"/>
        <end position="455"/>
    </location>
</feature>
<keyword evidence="4" id="KW-0067">ATP-binding</keyword>
<reference evidence="4 5" key="1">
    <citation type="submission" date="2019-11" db="EMBL/GenBank/DDBJ databases">
        <title>P. haliotis isolates from Z. marina roots.</title>
        <authorList>
            <person name="Cohen M."/>
            <person name="Jospin G."/>
            <person name="Eisen J.A."/>
            <person name="Coil D.A."/>
        </authorList>
    </citation>
    <scope>NUCLEOTIDE SEQUENCE [LARGE SCALE GENOMIC DNA]</scope>
    <source>
        <strain evidence="4 5">UCD-MCMsp1aY</strain>
    </source>
</reference>
<sequence>MYKLRQYQSEAVESTVTHFRNTNDPAVIVLPTGAGKSLVIAEIARIARRKILVLTHVKELVEQNHQKFHDYAEQAGIKSGVFSAGLNRKETEHQVTFASVQSVARNLEQFAHEYSLVVIDECHRVSHFEEQSKTNAESASEKSVDEKPTSETLANETPVKEKSGNQYSQIVSQLKSYNPELKILGLTATPFRLGLGWIYQHHYHGFVRSSQATPFKKCIYELPLSYMIKNGFLTPPKLIDAAVEQYDFSALQSNKFGEFDDAEVNELLGKYPRVTEGIVEQIQMLAAGNENELERKGVMIFAATVKHAKEIVGYLESKNETAGLASSKSKKQIKEQTEEQILDDVSKVALITAKTKNDERAQLISDFKAQKIKYLVNVSVLTTGFDAPHVDLIAILRPTQSVSLYQQIVGRGLRLAEGKQDCLVIDYAGNGINIFHPEVGEKKPDSRSELVQVFCPSCGFANTFWGITDNDGKVLEHYGRACQGILEMPEDEVLDDSMLEGSMSANLQDNEVMPCDYRFRFKECPTCNAQNDIAARECHDCKNQLVDPDEKLKEALKLSNRMVIRCSGMTFSEHNGALKIVYYDEDGTELKEFFDLSSEKQRTVFNLQFGRRFRNSSEPRNFLSLNEVLKESQGFIIPDFVIAKKDPKRKSKTHIVWQVQEKIFDYKGKYRTANEL</sequence>
<evidence type="ECO:0000313" key="5">
    <source>
        <dbReference type="Proteomes" id="UP000439994"/>
    </source>
</evidence>
<dbReference type="Pfam" id="PF00271">
    <property type="entry name" value="Helicase_C"/>
    <property type="match status" value="1"/>
</dbReference>
<keyword evidence="4" id="KW-0378">Hydrolase</keyword>
<dbReference type="GO" id="GO:0006412">
    <property type="term" value="P:translation"/>
    <property type="evidence" value="ECO:0007669"/>
    <property type="project" value="InterPro"/>
</dbReference>
<accession>A0A6N8FAX5</accession>
<dbReference type="Gene3D" id="3.40.50.300">
    <property type="entry name" value="P-loop containing nucleotide triphosphate hydrolases"/>
    <property type="match status" value="2"/>
</dbReference>
<feature type="domain" description="Helicase ATP-binding" evidence="2">
    <location>
        <begin position="17"/>
        <end position="208"/>
    </location>
</feature>